<dbReference type="InterPro" id="IPR011990">
    <property type="entry name" value="TPR-like_helical_dom_sf"/>
</dbReference>
<name>A0A1S8TV86_9CLOT</name>
<dbReference type="Proteomes" id="UP000190890">
    <property type="component" value="Unassembled WGS sequence"/>
</dbReference>
<proteinExistence type="predicted"/>
<dbReference type="AlphaFoldDB" id="A0A1S8TV86"/>
<accession>A0A1S8TV86</accession>
<sequence>MEDNIIDYISVLFKLGLFDEAYREMIKLNKSYKKYFYLGLYNLEIVKDYTEAKECFESSYKLNDNFIEALNNLGVCYFYLNNKIKAKECFEKAHIRNKEYIDVKNNLENFNVNDFSLKITKRMLRKVLTRYEN</sequence>
<dbReference type="EMBL" id="LZZM01000058">
    <property type="protein sequence ID" value="OOM81656.1"/>
    <property type="molecule type" value="Genomic_DNA"/>
</dbReference>
<dbReference type="OrthoDB" id="9816462at2"/>
<reference evidence="1 2" key="1">
    <citation type="submission" date="2016-05" db="EMBL/GenBank/DDBJ databases">
        <title>Microbial solvent formation.</title>
        <authorList>
            <person name="Poehlein A."/>
            <person name="Montoya Solano J.D."/>
            <person name="Flitsch S."/>
            <person name="Krabben P."/>
            <person name="Duerre P."/>
            <person name="Daniel R."/>
        </authorList>
    </citation>
    <scope>NUCLEOTIDE SEQUENCE [LARGE SCALE GENOMIC DNA]</scope>
    <source>
        <strain evidence="1 2">DSM 2619</strain>
    </source>
</reference>
<dbReference type="SMART" id="SM00028">
    <property type="entry name" value="TPR"/>
    <property type="match status" value="2"/>
</dbReference>
<organism evidence="1 2">
    <name type="scientific">Clostridium puniceum</name>
    <dbReference type="NCBI Taxonomy" id="29367"/>
    <lineage>
        <taxon>Bacteria</taxon>
        <taxon>Bacillati</taxon>
        <taxon>Bacillota</taxon>
        <taxon>Clostridia</taxon>
        <taxon>Eubacteriales</taxon>
        <taxon>Clostridiaceae</taxon>
        <taxon>Clostridium</taxon>
    </lineage>
</organism>
<keyword evidence="2" id="KW-1185">Reference proteome</keyword>
<protein>
    <submittedName>
        <fullName evidence="1">Tetratricopeptide repeat protein</fullName>
    </submittedName>
</protein>
<dbReference type="InterPro" id="IPR019734">
    <property type="entry name" value="TPR_rpt"/>
</dbReference>
<dbReference type="SUPFAM" id="SSF48452">
    <property type="entry name" value="TPR-like"/>
    <property type="match status" value="1"/>
</dbReference>
<dbReference type="STRING" id="29367.CLPUN_10190"/>
<dbReference type="Gene3D" id="1.25.40.10">
    <property type="entry name" value="Tetratricopeptide repeat domain"/>
    <property type="match status" value="1"/>
</dbReference>
<evidence type="ECO:0000313" key="2">
    <source>
        <dbReference type="Proteomes" id="UP000190890"/>
    </source>
</evidence>
<comment type="caution">
    <text evidence="1">The sequence shown here is derived from an EMBL/GenBank/DDBJ whole genome shotgun (WGS) entry which is preliminary data.</text>
</comment>
<dbReference type="Pfam" id="PF00515">
    <property type="entry name" value="TPR_1"/>
    <property type="match status" value="1"/>
</dbReference>
<evidence type="ECO:0000313" key="1">
    <source>
        <dbReference type="EMBL" id="OOM81656.1"/>
    </source>
</evidence>
<gene>
    <name evidence="1" type="ORF">CLPUN_10190</name>
</gene>